<dbReference type="InterPro" id="IPR003609">
    <property type="entry name" value="Pan_app"/>
</dbReference>
<dbReference type="Pfam" id="PF00024">
    <property type="entry name" value="PAN_1"/>
    <property type="match status" value="1"/>
</dbReference>
<dbReference type="InterPro" id="IPR043504">
    <property type="entry name" value="Peptidase_S1_PA_chymotrypsin"/>
</dbReference>
<name>A0A915JHN6_ROMCU</name>
<dbReference type="SUPFAM" id="SSF57414">
    <property type="entry name" value="Hairpin loop containing domain-like"/>
    <property type="match status" value="1"/>
</dbReference>
<dbReference type="WBParaSite" id="nRc.2.0.1.t25645-RA">
    <property type="protein sequence ID" value="nRc.2.0.1.t25645-RA"/>
    <property type="gene ID" value="nRc.2.0.1.g25645"/>
</dbReference>
<organism evidence="2 3">
    <name type="scientific">Romanomermis culicivorax</name>
    <name type="common">Nematode worm</name>
    <dbReference type="NCBI Taxonomy" id="13658"/>
    <lineage>
        <taxon>Eukaryota</taxon>
        <taxon>Metazoa</taxon>
        <taxon>Ecdysozoa</taxon>
        <taxon>Nematoda</taxon>
        <taxon>Enoplea</taxon>
        <taxon>Dorylaimia</taxon>
        <taxon>Mermithida</taxon>
        <taxon>Mermithoidea</taxon>
        <taxon>Mermithidae</taxon>
        <taxon>Romanomermis</taxon>
    </lineage>
</organism>
<reference evidence="3" key="1">
    <citation type="submission" date="2022-11" db="UniProtKB">
        <authorList>
            <consortium name="WormBaseParasite"/>
        </authorList>
    </citation>
    <scope>IDENTIFICATION</scope>
</reference>
<evidence type="ECO:0000259" key="1">
    <source>
        <dbReference type="Pfam" id="PF00024"/>
    </source>
</evidence>
<evidence type="ECO:0000313" key="2">
    <source>
        <dbReference type="Proteomes" id="UP000887565"/>
    </source>
</evidence>
<dbReference type="GO" id="GO:0006508">
    <property type="term" value="P:proteolysis"/>
    <property type="evidence" value="ECO:0007669"/>
    <property type="project" value="InterPro"/>
</dbReference>
<protein>
    <recommendedName>
        <fullName evidence="1">Apple domain-containing protein</fullName>
    </recommendedName>
</protein>
<dbReference type="GO" id="GO:0004252">
    <property type="term" value="F:serine-type endopeptidase activity"/>
    <property type="evidence" value="ECO:0007669"/>
    <property type="project" value="InterPro"/>
</dbReference>
<dbReference type="Gene3D" id="2.40.10.10">
    <property type="entry name" value="Trypsin-like serine proteases"/>
    <property type="match status" value="1"/>
</dbReference>
<evidence type="ECO:0000313" key="3">
    <source>
        <dbReference type="WBParaSite" id="nRc.2.0.1.t25645-RA"/>
    </source>
</evidence>
<dbReference type="PROSITE" id="PS00134">
    <property type="entry name" value="TRYPSIN_HIS"/>
    <property type="match status" value="1"/>
</dbReference>
<dbReference type="InterPro" id="IPR009003">
    <property type="entry name" value="Peptidase_S1_PA"/>
</dbReference>
<proteinExistence type="predicted"/>
<dbReference type="InterPro" id="IPR018114">
    <property type="entry name" value="TRYPSIN_HIS"/>
</dbReference>
<keyword evidence="2" id="KW-1185">Reference proteome</keyword>
<accession>A0A915JHN6</accession>
<dbReference type="SUPFAM" id="SSF50494">
    <property type="entry name" value="Trypsin-like serine proteases"/>
    <property type="match status" value="1"/>
</dbReference>
<sequence length="213" mass="23921">MTAFIEFPMQDDAISVILKVGSELFGQSFDIPQLYLPPNYQSSLFNTADSMSGFHFYNIQGFVLVADIQDCLKFCIIHEPCRTINYVRDANLCVSLGSKAIDQYILWKDDRFDMRHAYFIEGSKANPPILAPIPTDFRPGIPYIPTNVYSRHRIIGGTEPIPHSFPWIVKITICKGEQVCDVCGGSIIPPKVLNDDRAKMSDMVVTAAHCVIK</sequence>
<dbReference type="AlphaFoldDB" id="A0A915JHN6"/>
<feature type="domain" description="Apple" evidence="1">
    <location>
        <begin position="64"/>
        <end position="104"/>
    </location>
</feature>
<dbReference type="Proteomes" id="UP000887565">
    <property type="component" value="Unplaced"/>
</dbReference>